<dbReference type="OrthoDB" id="272139at2759"/>
<keyword evidence="5" id="KW-1185">Reference proteome</keyword>
<accession>W8BIJ1</accession>
<feature type="transmembrane region" description="Helical" evidence="1">
    <location>
        <begin position="739"/>
        <end position="756"/>
    </location>
</feature>
<feature type="transmembrane region" description="Helical" evidence="1">
    <location>
        <begin position="652"/>
        <end position="671"/>
    </location>
</feature>
<feature type="transmembrane region" description="Helical" evidence="1">
    <location>
        <begin position="709"/>
        <end position="733"/>
    </location>
</feature>
<evidence type="ECO:0000313" key="5">
    <source>
        <dbReference type="Proteomes" id="UP000606786"/>
    </source>
</evidence>
<feature type="transmembrane region" description="Helical" evidence="1">
    <location>
        <begin position="808"/>
        <end position="834"/>
    </location>
</feature>
<gene>
    <name evidence="4" type="primary">PIGG</name>
    <name evidence="3" type="ORF">CCAP1982_LOCUS21686</name>
</gene>
<keyword evidence="4" id="KW-0808">Transferase</keyword>
<sequence>MSCYIGKIRDVRLFLLWMIITFMWGAGIFLTGFFPINNYSMETVDGVRRPHKLDNVSLKPSTQLYEQTILMVVDALRVDFPTQNRMPFSYNNSCSRLELRVNIPTVTMPRLKSLTTGTISNFIDIVLNIGHVEQLSDSLLHRLHRRNENMVFAGDRTWISLFPKQFKRFTANTDSFFVNDFYEGDKNVTAVLNKELWNDDWMLLVLHYLGLDHIGHVEGSESSKIPLKLKEMDEVVQKAYQKQLLHKQLLLLTGDHGMKDGGGHGGSTTGEMYVPLFVLKQNCSRKSFDKSNEYNQIDLAPTLAILWAMEIPPMSIGCLIPQLLDEFSLEDQLYAYYYNALHLLQKAYKNFGEEYVEASAFNDWFTTAKSAHKQFLSTKRNDDFDNNFIFEDAKVHYLLMSREISQQLSASLVQFDYGLITLGLLLTTLVMSNTLLVFCLSTECVFMQGTGTYLSLLAFAACINKWCHYQHYFVTTGFTATLALVLALMASIYLLINIIVIFLWRLQSCQGLKIALPNQICFLLGCLLFHTLSLASSSFIENENKTWHYLGASALFLLCVKSFFTDLRSYKLDTWVNNINFYKVALFKLLKIHTSWIVIGCLGFLVRLDEAAFYINQQKCKIWLSCMFTAALLLYVLCLFQHKLVQTRKELLLYALAALLIYGYRGAKGTVYSVLDTKSCNNILNIFWLVVTTAACLSAVILNSKRRNYQLYTILASCFRILLTLLLTISMLLHKPHNALLVATLIYTLSLSYTFCDKLEWNKSLYSYKYLSKLLCTILIANMFYFYQGNSNSFATIDLNPGYVGQTTYNPVLVGVLVTLNMYSAQFISILYLIKHILQENDNTKTNELTASEHINFILYFYTLSIFVPVLIYLWLLLFFRYHLFIYSVFAPKALYEYYKVFVLFLTYLMTTISLYIFGV</sequence>
<feature type="transmembrane region" description="Helical" evidence="1">
    <location>
        <begin position="546"/>
        <end position="564"/>
    </location>
</feature>
<dbReference type="GeneID" id="101462212"/>
<evidence type="ECO:0000259" key="2">
    <source>
        <dbReference type="Pfam" id="PF19316"/>
    </source>
</evidence>
<evidence type="ECO:0000256" key="1">
    <source>
        <dbReference type="SAM" id="Phobius"/>
    </source>
</evidence>
<keyword evidence="1" id="KW-1133">Transmembrane helix</keyword>
<name>W8BIJ1_CERCA</name>
<dbReference type="Gene3D" id="3.40.720.10">
    <property type="entry name" value="Alkaline Phosphatase, subunit A"/>
    <property type="match status" value="1"/>
</dbReference>
<dbReference type="EMBL" id="GAMC01005465">
    <property type="protein sequence ID" value="JAC01091.1"/>
    <property type="molecule type" value="mRNA"/>
</dbReference>
<feature type="transmembrane region" description="Helical" evidence="1">
    <location>
        <begin position="768"/>
        <end position="788"/>
    </location>
</feature>
<dbReference type="Pfam" id="PF19316">
    <property type="entry name" value="PIGO_PIGG"/>
    <property type="match status" value="1"/>
</dbReference>
<protein>
    <submittedName>
        <fullName evidence="3">(Mediterranean fruit fly) hypothetical protein</fullName>
    </submittedName>
    <submittedName>
        <fullName evidence="4">GPI ethanolamine phosphate transferase 2</fullName>
    </submittedName>
</protein>
<feature type="transmembrane region" description="Helical" evidence="1">
    <location>
        <begin position="683"/>
        <end position="702"/>
    </location>
</feature>
<dbReference type="PANTHER" id="PTHR23072:SF0">
    <property type="entry name" value="GPI ETHANOLAMINE PHOSPHATE TRANSFERASE 2"/>
    <property type="match status" value="1"/>
</dbReference>
<dbReference type="GO" id="GO:0005789">
    <property type="term" value="C:endoplasmic reticulum membrane"/>
    <property type="evidence" value="ECO:0007669"/>
    <property type="project" value="TreeGrafter"/>
</dbReference>
<dbReference type="InterPro" id="IPR017850">
    <property type="entry name" value="Alkaline_phosphatase_core_sf"/>
</dbReference>
<dbReference type="AlphaFoldDB" id="W8BIJ1"/>
<feature type="transmembrane region" description="Helical" evidence="1">
    <location>
        <begin position="585"/>
        <end position="606"/>
    </location>
</feature>
<reference evidence="4" key="1">
    <citation type="submission" date="2013-07" db="EMBL/GenBank/DDBJ databases">
        <authorList>
            <person name="Geib S."/>
        </authorList>
    </citation>
    <scope>NUCLEOTIDE SEQUENCE</scope>
</reference>
<dbReference type="KEGG" id="ccat:101462212"/>
<feature type="transmembrane region" description="Helical" evidence="1">
    <location>
        <begin position="417"/>
        <end position="438"/>
    </location>
</feature>
<feature type="transmembrane region" description="Helical" evidence="1">
    <location>
        <begin position="855"/>
        <end position="878"/>
    </location>
</feature>
<feature type="domain" description="GPI ethanolamine phosphate transferase 2 C-terminal" evidence="2">
    <location>
        <begin position="499"/>
        <end position="897"/>
    </location>
</feature>
<dbReference type="InterPro" id="IPR045687">
    <property type="entry name" value="PIGG/GPI7_C"/>
</dbReference>
<dbReference type="GO" id="GO:0051267">
    <property type="term" value="F:CP2 mannose-ethanolamine phosphotransferase activity"/>
    <property type="evidence" value="ECO:0007669"/>
    <property type="project" value="TreeGrafter"/>
</dbReference>
<dbReference type="InterPro" id="IPR039527">
    <property type="entry name" value="PIGG/GPI7"/>
</dbReference>
<dbReference type="PANTHER" id="PTHR23072">
    <property type="entry name" value="PHOSPHATIDYLINOSITOL GLYCAN-RELATED"/>
    <property type="match status" value="1"/>
</dbReference>
<feature type="transmembrane region" description="Helical" evidence="1">
    <location>
        <begin position="445"/>
        <end position="466"/>
    </location>
</feature>
<feature type="transmembrane region" description="Helical" evidence="1">
    <location>
        <begin position="898"/>
        <end position="918"/>
    </location>
</feature>
<dbReference type="SUPFAM" id="SSF53649">
    <property type="entry name" value="Alkaline phosphatase-like"/>
    <property type="match status" value="1"/>
</dbReference>
<feature type="transmembrane region" description="Helical" evidence="1">
    <location>
        <begin position="12"/>
        <end position="34"/>
    </location>
</feature>
<feature type="transmembrane region" description="Helical" evidence="1">
    <location>
        <begin position="516"/>
        <end position="540"/>
    </location>
</feature>
<organism evidence="4">
    <name type="scientific">Ceratitis capitata</name>
    <name type="common">Mediterranean fruit fly</name>
    <name type="synonym">Tephritis capitata</name>
    <dbReference type="NCBI Taxonomy" id="7213"/>
    <lineage>
        <taxon>Eukaryota</taxon>
        <taxon>Metazoa</taxon>
        <taxon>Ecdysozoa</taxon>
        <taxon>Arthropoda</taxon>
        <taxon>Hexapoda</taxon>
        <taxon>Insecta</taxon>
        <taxon>Pterygota</taxon>
        <taxon>Neoptera</taxon>
        <taxon>Endopterygota</taxon>
        <taxon>Diptera</taxon>
        <taxon>Brachycera</taxon>
        <taxon>Muscomorpha</taxon>
        <taxon>Tephritoidea</taxon>
        <taxon>Tephritidae</taxon>
        <taxon>Ceratitis</taxon>
        <taxon>Ceratitis</taxon>
    </lineage>
</organism>
<feature type="transmembrane region" description="Helical" evidence="1">
    <location>
        <begin position="478"/>
        <end position="504"/>
    </location>
</feature>
<reference evidence="3" key="3">
    <citation type="submission" date="2020-11" db="EMBL/GenBank/DDBJ databases">
        <authorList>
            <person name="Whitehead M."/>
        </authorList>
    </citation>
    <scope>NUCLEOTIDE SEQUENCE</scope>
    <source>
        <strain evidence="3">EGII</strain>
    </source>
</reference>
<evidence type="ECO:0000313" key="4">
    <source>
        <dbReference type="EMBL" id="JAC01091.1"/>
    </source>
</evidence>
<feature type="transmembrane region" description="Helical" evidence="1">
    <location>
        <begin position="622"/>
        <end position="640"/>
    </location>
</feature>
<proteinExistence type="evidence at transcript level"/>
<dbReference type="GO" id="GO:0006506">
    <property type="term" value="P:GPI anchor biosynthetic process"/>
    <property type="evidence" value="ECO:0007669"/>
    <property type="project" value="InterPro"/>
</dbReference>
<dbReference type="CTD" id="35685"/>
<dbReference type="Proteomes" id="UP000606786">
    <property type="component" value="Unassembled WGS sequence"/>
</dbReference>
<keyword evidence="1" id="KW-0472">Membrane</keyword>
<keyword evidence="1" id="KW-0812">Transmembrane</keyword>
<evidence type="ECO:0000313" key="3">
    <source>
        <dbReference type="EMBL" id="CAD7013639.1"/>
    </source>
</evidence>
<dbReference type="EMBL" id="CAJHJT010000056">
    <property type="protein sequence ID" value="CAD7013639.1"/>
    <property type="molecule type" value="Genomic_DNA"/>
</dbReference>
<reference evidence="4" key="2">
    <citation type="journal article" date="2014" name="BMC Genomics">
        <title>A genomic perspective to assessing quality of mass-reared SIT flies used in Mediterranean fruit fly (Ceratitis capitata) eradication in California.</title>
        <authorList>
            <person name="Calla B."/>
            <person name="Hall B."/>
            <person name="Hou S."/>
            <person name="Geib S.M."/>
        </authorList>
    </citation>
    <scope>NUCLEOTIDE SEQUENCE</scope>
</reference>